<evidence type="ECO:0000313" key="2">
    <source>
        <dbReference type="Proteomes" id="UP000295765"/>
    </source>
</evidence>
<evidence type="ECO:0000313" key="1">
    <source>
        <dbReference type="EMBL" id="TCO80952.1"/>
    </source>
</evidence>
<keyword evidence="2" id="KW-1185">Reference proteome</keyword>
<comment type="caution">
    <text evidence="1">The sequence shown here is derived from an EMBL/GenBank/DDBJ whole genome shotgun (WGS) entry which is preliminary data.</text>
</comment>
<dbReference type="AlphaFoldDB" id="A0A4R2L587"/>
<dbReference type="Proteomes" id="UP000295765">
    <property type="component" value="Unassembled WGS sequence"/>
</dbReference>
<protein>
    <submittedName>
        <fullName evidence="1">Uncharacterized protein (DUF924 family)</fullName>
    </submittedName>
</protein>
<proteinExistence type="predicted"/>
<sequence>MSATPAAAGAVLDDWFGPLASADRFNRDRLERWFGNGRAYDDAIRARFGALHAQAAAGALDEAWPATPAGRLALVVVLDQFSRHIHRGSAAAFANDAHAQRLTLVGLARGDDRQLLPIQRLFFYLPLEHAEDRTLQAVSVAAFERLRDEAPAALAAEFDGFLDYARRHQAVIERFGRFPELNALLGRDSRAEELAFLGDPEHSFL</sequence>
<dbReference type="InterPro" id="IPR010323">
    <property type="entry name" value="DUF924"/>
</dbReference>
<organism evidence="1 2">
    <name type="scientific">Plasticicumulans lactativorans</name>
    <dbReference type="NCBI Taxonomy" id="1133106"/>
    <lineage>
        <taxon>Bacteria</taxon>
        <taxon>Pseudomonadati</taxon>
        <taxon>Pseudomonadota</taxon>
        <taxon>Gammaproteobacteria</taxon>
        <taxon>Candidatus Competibacteraceae</taxon>
        <taxon>Plasticicumulans</taxon>
    </lineage>
</organism>
<dbReference type="Pfam" id="PF06041">
    <property type="entry name" value="DUF924"/>
    <property type="match status" value="1"/>
</dbReference>
<name>A0A4R2L587_9GAMM</name>
<dbReference type="InterPro" id="IPR011990">
    <property type="entry name" value="TPR-like_helical_dom_sf"/>
</dbReference>
<dbReference type="EMBL" id="SLWY01000011">
    <property type="protein sequence ID" value="TCO80952.1"/>
    <property type="molecule type" value="Genomic_DNA"/>
</dbReference>
<dbReference type="OrthoDB" id="7593450at2"/>
<dbReference type="Gene3D" id="1.25.40.10">
    <property type="entry name" value="Tetratricopeptide repeat domain"/>
    <property type="match status" value="1"/>
</dbReference>
<dbReference type="SUPFAM" id="SSF48452">
    <property type="entry name" value="TPR-like"/>
    <property type="match status" value="1"/>
</dbReference>
<dbReference type="Gene3D" id="1.20.58.320">
    <property type="entry name" value="TPR-like"/>
    <property type="match status" value="1"/>
</dbReference>
<gene>
    <name evidence="1" type="ORF">EV699_111153</name>
</gene>
<accession>A0A4R2L587</accession>
<reference evidence="1 2" key="1">
    <citation type="submission" date="2019-03" db="EMBL/GenBank/DDBJ databases">
        <title>Genomic Encyclopedia of Type Strains, Phase IV (KMG-IV): sequencing the most valuable type-strain genomes for metagenomic binning, comparative biology and taxonomic classification.</title>
        <authorList>
            <person name="Goeker M."/>
        </authorList>
    </citation>
    <scope>NUCLEOTIDE SEQUENCE [LARGE SCALE GENOMIC DNA]</scope>
    <source>
        <strain evidence="1 2">DSM 25287</strain>
    </source>
</reference>
<dbReference type="RefSeq" id="WP_132542765.1">
    <property type="nucleotide sequence ID" value="NZ_SLWY01000011.1"/>
</dbReference>